<gene>
    <name evidence="1" type="primary">esxU</name>
    <name evidence="2" type="ORF">BST37_13130</name>
    <name evidence="1" type="ORF">MNVI_26340</name>
</gene>
<dbReference type="Proteomes" id="UP000192374">
    <property type="component" value="Unassembled WGS sequence"/>
</dbReference>
<reference evidence="1" key="3">
    <citation type="submission" date="2020-02" db="EMBL/GenBank/DDBJ databases">
        <authorList>
            <person name="Matsumoto Y."/>
            <person name="Motooka D."/>
            <person name="Nakamura S."/>
        </authorList>
    </citation>
    <scope>NUCLEOTIDE SEQUENCE</scope>
    <source>
        <strain evidence="1">JCM 16367</strain>
    </source>
</reference>
<proteinExistence type="predicted"/>
<dbReference type="OrthoDB" id="4474955at2"/>
<reference evidence="1 4" key="2">
    <citation type="journal article" date="2019" name="Emerg. Microbes Infect.">
        <title>Comprehensive subspecies identification of 175 nontuberculous mycobacteria species based on 7547 genomic profiles.</title>
        <authorList>
            <person name="Matsumoto Y."/>
            <person name="Kinjo T."/>
            <person name="Motooka D."/>
            <person name="Nabeya D."/>
            <person name="Jung N."/>
            <person name="Uechi K."/>
            <person name="Horii T."/>
            <person name="Iida T."/>
            <person name="Fujita J."/>
            <person name="Nakamura S."/>
        </authorList>
    </citation>
    <scope>NUCLEOTIDE SEQUENCE [LARGE SCALE GENOMIC DNA]</scope>
    <source>
        <strain evidence="1 4">JCM 16367</strain>
    </source>
</reference>
<dbReference type="Gene3D" id="1.10.287.1060">
    <property type="entry name" value="ESAT-6-like"/>
    <property type="match status" value="1"/>
</dbReference>
<dbReference type="RefSeq" id="WP_083088224.1">
    <property type="nucleotide sequence ID" value="NZ_AP022583.1"/>
</dbReference>
<dbReference type="KEGG" id="mnv:MNVI_26340"/>
<keyword evidence="3" id="KW-1185">Reference proteome</keyword>
<accession>A0A7I7PFI5</accession>
<organism evidence="1 4">
    <name type="scientific">Mycobacterium noviomagense</name>
    <dbReference type="NCBI Taxonomy" id="459858"/>
    <lineage>
        <taxon>Bacteria</taxon>
        <taxon>Bacillati</taxon>
        <taxon>Actinomycetota</taxon>
        <taxon>Actinomycetes</taxon>
        <taxon>Mycobacteriales</taxon>
        <taxon>Mycobacteriaceae</taxon>
        <taxon>Mycobacterium</taxon>
    </lineage>
</organism>
<protein>
    <submittedName>
        <fullName evidence="1">ESAT-6-like protein EsxU</fullName>
    </submittedName>
</protein>
<dbReference type="Proteomes" id="UP000466894">
    <property type="component" value="Chromosome"/>
</dbReference>
<evidence type="ECO:0000313" key="3">
    <source>
        <dbReference type="Proteomes" id="UP000192374"/>
    </source>
</evidence>
<evidence type="ECO:0000313" key="1">
    <source>
        <dbReference type="EMBL" id="BBY07316.1"/>
    </source>
</evidence>
<dbReference type="InterPro" id="IPR010310">
    <property type="entry name" value="T7SS_ESAT-6-like"/>
</dbReference>
<evidence type="ECO:0000313" key="2">
    <source>
        <dbReference type="EMBL" id="ORB13555.1"/>
    </source>
</evidence>
<dbReference type="SUPFAM" id="SSF140453">
    <property type="entry name" value="EsxAB dimer-like"/>
    <property type="match status" value="1"/>
</dbReference>
<dbReference type="EMBL" id="AP022583">
    <property type="protein sequence ID" value="BBY07316.1"/>
    <property type="molecule type" value="Genomic_DNA"/>
</dbReference>
<name>A0A7I7PFI5_9MYCO</name>
<dbReference type="InterPro" id="IPR036689">
    <property type="entry name" value="ESAT-6-like_sf"/>
</dbReference>
<evidence type="ECO:0000313" key="4">
    <source>
        <dbReference type="Proteomes" id="UP000466894"/>
    </source>
</evidence>
<dbReference type="AlphaFoldDB" id="A0A7I7PFI5"/>
<reference evidence="2 3" key="1">
    <citation type="submission" date="2017-02" db="EMBL/GenBank/DDBJ databases">
        <title>The new phylogeny of genus Mycobacterium.</title>
        <authorList>
            <person name="Tortoli E."/>
            <person name="Trovato A."/>
            <person name="Cirillo D.M."/>
        </authorList>
    </citation>
    <scope>NUCLEOTIDE SEQUENCE [LARGE SCALE GENOMIC DNA]</scope>
    <source>
        <strain evidence="2 3">DSM 45145</strain>
    </source>
</reference>
<dbReference type="EMBL" id="MVIC01000023">
    <property type="protein sequence ID" value="ORB13555.1"/>
    <property type="molecule type" value="Genomic_DNA"/>
</dbReference>
<dbReference type="Pfam" id="PF06013">
    <property type="entry name" value="WXG100"/>
    <property type="match status" value="1"/>
</dbReference>
<sequence>MSTPNTLSTDFNLMHTVAAKTEACNEEIRGMLQAFIGRVSSVPPSVWGGLAATRFKEVVERWNAESMKLYHALHGIAESIRYNEATLREAGESHAHRIATAGGNL</sequence>